<dbReference type="Pfam" id="PF07707">
    <property type="entry name" value="BACK"/>
    <property type="match status" value="1"/>
</dbReference>
<evidence type="ECO:0000256" key="4">
    <source>
        <dbReference type="ARBA" id="ARBA00022737"/>
    </source>
</evidence>
<dbReference type="InterPro" id="IPR006652">
    <property type="entry name" value="Kelch_1"/>
</dbReference>
<dbReference type="Gene3D" id="3.30.710.10">
    <property type="entry name" value="Potassium Channel Kv1.1, Chain A"/>
    <property type="match status" value="1"/>
</dbReference>
<reference evidence="9" key="1">
    <citation type="journal article" date="2023" name="IScience">
        <title>Live-bearing cockroach genome reveals convergent evolutionary mechanisms linked to viviparity in insects and beyond.</title>
        <authorList>
            <person name="Fouks B."/>
            <person name="Harrison M.C."/>
            <person name="Mikhailova A.A."/>
            <person name="Marchal E."/>
            <person name="English S."/>
            <person name="Carruthers M."/>
            <person name="Jennings E.C."/>
            <person name="Chiamaka E.L."/>
            <person name="Frigard R.A."/>
            <person name="Pippel M."/>
            <person name="Attardo G.M."/>
            <person name="Benoit J.B."/>
            <person name="Bornberg-Bauer E."/>
            <person name="Tobe S.S."/>
        </authorList>
    </citation>
    <scope>NUCLEOTIDE SEQUENCE</scope>
    <source>
        <strain evidence="9">Stay&amp;Tobe</strain>
    </source>
</reference>
<evidence type="ECO:0000256" key="2">
    <source>
        <dbReference type="ARBA" id="ARBA00013699"/>
    </source>
</evidence>
<dbReference type="SUPFAM" id="SSF54695">
    <property type="entry name" value="POZ domain"/>
    <property type="match status" value="1"/>
</dbReference>
<dbReference type="SMART" id="SM00612">
    <property type="entry name" value="Kelch"/>
    <property type="match status" value="6"/>
</dbReference>
<evidence type="ECO:0000256" key="7">
    <source>
        <dbReference type="ARBA" id="ARBA00043912"/>
    </source>
</evidence>
<dbReference type="InterPro" id="IPR017096">
    <property type="entry name" value="BTB-kelch_protein"/>
</dbReference>
<evidence type="ECO:0000313" key="10">
    <source>
        <dbReference type="Proteomes" id="UP001233999"/>
    </source>
</evidence>
<dbReference type="Pfam" id="PF01344">
    <property type="entry name" value="Kelch_1"/>
    <property type="match status" value="5"/>
</dbReference>
<proteinExistence type="predicted"/>
<dbReference type="InterPro" id="IPR000210">
    <property type="entry name" value="BTB/POZ_dom"/>
</dbReference>
<dbReference type="AlphaFoldDB" id="A0AAD7ZLV6"/>
<feature type="domain" description="BTB" evidence="8">
    <location>
        <begin position="1"/>
        <end position="41"/>
    </location>
</feature>
<name>A0AAD7ZLV6_DIPPU</name>
<evidence type="ECO:0000256" key="5">
    <source>
        <dbReference type="ARBA" id="ARBA00022786"/>
    </source>
</evidence>
<feature type="non-terminal residue" evidence="9">
    <location>
        <position position="542"/>
    </location>
</feature>
<evidence type="ECO:0000256" key="1">
    <source>
        <dbReference type="ARBA" id="ARBA00004906"/>
    </source>
</evidence>
<dbReference type="SUPFAM" id="SSF50965">
    <property type="entry name" value="Galactose oxidase, central domain"/>
    <property type="match status" value="1"/>
</dbReference>
<dbReference type="PANTHER" id="PTHR24412">
    <property type="entry name" value="KELCH PROTEIN"/>
    <property type="match status" value="1"/>
</dbReference>
<comment type="function">
    <text evidence="7">Probable substrate-specific adapter of an E3 ubiquitin-protein ligase complex which mediates the ubiquitination and subsequent proteasomal degradation of target proteins. May have a role in synapse differentiation and growth.</text>
</comment>
<protein>
    <recommendedName>
        <fullName evidence="2">Kelch-like protein diablo</fullName>
    </recommendedName>
</protein>
<accession>A0AAD7ZLV6</accession>
<evidence type="ECO:0000256" key="3">
    <source>
        <dbReference type="ARBA" id="ARBA00022441"/>
    </source>
</evidence>
<reference evidence="9" key="2">
    <citation type="submission" date="2023-05" db="EMBL/GenBank/DDBJ databases">
        <authorList>
            <person name="Fouks B."/>
        </authorList>
    </citation>
    <scope>NUCLEOTIDE SEQUENCE</scope>
    <source>
        <strain evidence="9">Stay&amp;Tobe</strain>
        <tissue evidence="9">Testes</tissue>
    </source>
</reference>
<dbReference type="Gene3D" id="2.120.10.80">
    <property type="entry name" value="Kelch-type beta propeller"/>
    <property type="match status" value="2"/>
</dbReference>
<evidence type="ECO:0000313" key="9">
    <source>
        <dbReference type="EMBL" id="KAJ9583040.1"/>
    </source>
</evidence>
<dbReference type="InterPro" id="IPR011043">
    <property type="entry name" value="Gal_Oxase/kelch_b-propeller"/>
</dbReference>
<keyword evidence="6" id="KW-0009">Actin-binding</keyword>
<sequence>AMFNSGLKETNQERIVMHEMDYSSLLDIIKFFYSTEIEITEDNVYWLMEIADLLQVSAVRSACSHYLTSTLSTSNCLSVYVRASLRNYNDLAHKAFRYILKNFKYVMQEEEFLHAPPETIVKILNSGLLNVSDEGQLLEGVIQWWKHDQKERTGHLKDMVLKINLEKVPMEKLLSCKRDESLGVTDLMSQISDTINLILAQRYDNCDIKSLWEMRHKKILWKERYSMEQEVILAIGGESSGMALGSIECFTLGYDSWKCIVPTSVQEGEPCEETRVIPTMHHPRFYAAVTAKDYEVFVIGGTNSSTVLDVVEYYSIQSNVWSDLSNLPVAVQGAGAVFLDGQLFVIGGRGKTHHEKRAWIYEENQNSWHEAPSMNKHRGYPGVVAVGGAIYALGGIGGDGSDNDKYLKCMEKYDKGRNRWYMVAPMHEERASFGCAAVDEFIYVMGGYDGTFWLKSVERYNTLTNEWFYMAPMSVPRSHFSTTVSNNRIYCLGGHDSIHYLNTVEKFNPNTNRWHCVHPMQVRRYGVGAATLYVPLYKDTSY</sequence>
<keyword evidence="10" id="KW-1185">Reference proteome</keyword>
<evidence type="ECO:0000256" key="6">
    <source>
        <dbReference type="ARBA" id="ARBA00023203"/>
    </source>
</evidence>
<dbReference type="PIRSF" id="PIRSF037037">
    <property type="entry name" value="Kelch-like_protein_gigaxonin"/>
    <property type="match status" value="1"/>
</dbReference>
<evidence type="ECO:0000259" key="8">
    <source>
        <dbReference type="PROSITE" id="PS50097"/>
    </source>
</evidence>
<gene>
    <name evidence="9" type="ORF">L9F63_022619</name>
</gene>
<dbReference type="Proteomes" id="UP001233999">
    <property type="component" value="Unassembled WGS sequence"/>
</dbReference>
<keyword evidence="5" id="KW-0833">Ubl conjugation pathway</keyword>
<dbReference type="EMBL" id="JASPKZ010007690">
    <property type="protein sequence ID" value="KAJ9583040.1"/>
    <property type="molecule type" value="Genomic_DNA"/>
</dbReference>
<comment type="pathway">
    <text evidence="1">Protein modification; protein ubiquitination.</text>
</comment>
<dbReference type="Gene3D" id="1.25.40.420">
    <property type="match status" value="1"/>
</dbReference>
<dbReference type="SMART" id="SM00875">
    <property type="entry name" value="BACK"/>
    <property type="match status" value="1"/>
</dbReference>
<dbReference type="GO" id="GO:0003779">
    <property type="term" value="F:actin binding"/>
    <property type="evidence" value="ECO:0007669"/>
    <property type="project" value="UniProtKB-KW"/>
</dbReference>
<dbReference type="PANTHER" id="PTHR24412:SF489">
    <property type="entry name" value="RING FINGER DOMAIN AND KELCH REPEAT-CONTAINING PROTEIN DDB_G0271372"/>
    <property type="match status" value="1"/>
</dbReference>
<dbReference type="PROSITE" id="PS50097">
    <property type="entry name" value="BTB"/>
    <property type="match status" value="1"/>
</dbReference>
<dbReference type="InterPro" id="IPR011333">
    <property type="entry name" value="SKP1/BTB/POZ_sf"/>
</dbReference>
<organism evidence="9 10">
    <name type="scientific">Diploptera punctata</name>
    <name type="common">Pacific beetle cockroach</name>
    <dbReference type="NCBI Taxonomy" id="6984"/>
    <lineage>
        <taxon>Eukaryota</taxon>
        <taxon>Metazoa</taxon>
        <taxon>Ecdysozoa</taxon>
        <taxon>Arthropoda</taxon>
        <taxon>Hexapoda</taxon>
        <taxon>Insecta</taxon>
        <taxon>Pterygota</taxon>
        <taxon>Neoptera</taxon>
        <taxon>Polyneoptera</taxon>
        <taxon>Dictyoptera</taxon>
        <taxon>Blattodea</taxon>
        <taxon>Blaberoidea</taxon>
        <taxon>Blaberidae</taxon>
        <taxon>Diplopterinae</taxon>
        <taxon>Diploptera</taxon>
    </lineage>
</organism>
<dbReference type="Pfam" id="PF00651">
    <property type="entry name" value="BTB"/>
    <property type="match status" value="1"/>
</dbReference>
<keyword evidence="4" id="KW-0677">Repeat</keyword>
<comment type="caution">
    <text evidence="9">The sequence shown here is derived from an EMBL/GenBank/DDBJ whole genome shotgun (WGS) entry which is preliminary data.</text>
</comment>
<dbReference type="InterPro" id="IPR015915">
    <property type="entry name" value="Kelch-typ_b-propeller"/>
</dbReference>
<keyword evidence="3" id="KW-0880">Kelch repeat</keyword>
<dbReference type="InterPro" id="IPR011705">
    <property type="entry name" value="BACK"/>
</dbReference>